<name>A0A9W7XKP8_9FUNG</name>
<dbReference type="AlphaFoldDB" id="A0A9W7XKP8"/>
<reference evidence="1" key="1">
    <citation type="submission" date="2022-07" db="EMBL/GenBank/DDBJ databases">
        <title>Phylogenomic reconstructions and comparative analyses of Kickxellomycotina fungi.</title>
        <authorList>
            <person name="Reynolds N.K."/>
            <person name="Stajich J.E."/>
            <person name="Barry K."/>
            <person name="Grigoriev I.V."/>
            <person name="Crous P."/>
            <person name="Smith M.E."/>
        </authorList>
    </citation>
    <scope>NUCLEOTIDE SEQUENCE</scope>
    <source>
        <strain evidence="1">NBRC 105413</strain>
    </source>
</reference>
<sequence>MAYLRVYVDQINWDLALDGYGITRIHNYQIANWNAESAKRALDKIVSGKYCGTLGYNLSDVLDRCTVERIGELLEYMQNTYLIGDSEEIKTRCLFVMNYIGCILKDGQFAALVTEARNEALDLHVRRLFEYIDKTTSGGKMSALTDVCSVTLALLASPGSDQCNTCLAKRRHSDGDKARPDTGLADGIQQQFPLCPVCKGVFYPAMA</sequence>
<organism evidence="1 2">
    <name type="scientific">Coemansia asiatica</name>
    <dbReference type="NCBI Taxonomy" id="1052880"/>
    <lineage>
        <taxon>Eukaryota</taxon>
        <taxon>Fungi</taxon>
        <taxon>Fungi incertae sedis</taxon>
        <taxon>Zoopagomycota</taxon>
        <taxon>Kickxellomycotina</taxon>
        <taxon>Kickxellomycetes</taxon>
        <taxon>Kickxellales</taxon>
        <taxon>Kickxellaceae</taxon>
        <taxon>Coemansia</taxon>
    </lineage>
</organism>
<protein>
    <submittedName>
        <fullName evidence="1">Uncharacterized protein</fullName>
    </submittedName>
</protein>
<evidence type="ECO:0000313" key="1">
    <source>
        <dbReference type="EMBL" id="KAJ1644752.1"/>
    </source>
</evidence>
<keyword evidence="2" id="KW-1185">Reference proteome</keyword>
<evidence type="ECO:0000313" key="2">
    <source>
        <dbReference type="Proteomes" id="UP001145021"/>
    </source>
</evidence>
<gene>
    <name evidence="1" type="ORF">LPJ64_003604</name>
</gene>
<comment type="caution">
    <text evidence="1">The sequence shown here is derived from an EMBL/GenBank/DDBJ whole genome shotgun (WGS) entry which is preliminary data.</text>
</comment>
<dbReference type="Proteomes" id="UP001145021">
    <property type="component" value="Unassembled WGS sequence"/>
</dbReference>
<dbReference type="EMBL" id="JANBOH010000145">
    <property type="protein sequence ID" value="KAJ1644752.1"/>
    <property type="molecule type" value="Genomic_DNA"/>
</dbReference>
<accession>A0A9W7XKP8</accession>
<proteinExistence type="predicted"/>